<dbReference type="PANTHER" id="PTHR23402:SF1">
    <property type="entry name" value="PYROGLUTAMYL-PEPTIDASE I"/>
    <property type="match status" value="1"/>
</dbReference>
<keyword evidence="6" id="KW-1185">Reference proteome</keyword>
<gene>
    <name evidence="5" type="ORF">M501DRAFT_1060476</name>
</gene>
<dbReference type="Gene3D" id="3.40.630.20">
    <property type="entry name" value="Peptidase C15, pyroglutamyl peptidase I-like"/>
    <property type="match status" value="1"/>
</dbReference>
<dbReference type="AlphaFoldDB" id="A0A9P4VK07"/>
<evidence type="ECO:0000256" key="4">
    <source>
        <dbReference type="ARBA" id="ARBA00022807"/>
    </source>
</evidence>
<dbReference type="InterPro" id="IPR036440">
    <property type="entry name" value="Peptidase_C15-like_sf"/>
</dbReference>
<evidence type="ECO:0000313" key="5">
    <source>
        <dbReference type="EMBL" id="KAF2835856.1"/>
    </source>
</evidence>
<organism evidence="5 6">
    <name type="scientific">Patellaria atrata CBS 101060</name>
    <dbReference type="NCBI Taxonomy" id="1346257"/>
    <lineage>
        <taxon>Eukaryota</taxon>
        <taxon>Fungi</taxon>
        <taxon>Dikarya</taxon>
        <taxon>Ascomycota</taxon>
        <taxon>Pezizomycotina</taxon>
        <taxon>Dothideomycetes</taxon>
        <taxon>Dothideomycetes incertae sedis</taxon>
        <taxon>Patellariales</taxon>
        <taxon>Patellariaceae</taxon>
        <taxon>Patellaria</taxon>
    </lineage>
</organism>
<evidence type="ECO:0000313" key="6">
    <source>
        <dbReference type="Proteomes" id="UP000799429"/>
    </source>
</evidence>
<dbReference type="Pfam" id="PF01470">
    <property type="entry name" value="Peptidase_C15"/>
    <property type="match status" value="1"/>
</dbReference>
<evidence type="ECO:0000256" key="3">
    <source>
        <dbReference type="ARBA" id="ARBA00022801"/>
    </source>
</evidence>
<proteinExistence type="inferred from homology"/>
<dbReference type="GO" id="GO:0008234">
    <property type="term" value="F:cysteine-type peptidase activity"/>
    <property type="evidence" value="ECO:0007669"/>
    <property type="project" value="UniProtKB-KW"/>
</dbReference>
<name>A0A9P4VK07_9PEZI</name>
<evidence type="ECO:0000256" key="1">
    <source>
        <dbReference type="ARBA" id="ARBA00006641"/>
    </source>
</evidence>
<reference evidence="5" key="1">
    <citation type="journal article" date="2020" name="Stud. Mycol.">
        <title>101 Dothideomycetes genomes: a test case for predicting lifestyles and emergence of pathogens.</title>
        <authorList>
            <person name="Haridas S."/>
            <person name="Albert R."/>
            <person name="Binder M."/>
            <person name="Bloem J."/>
            <person name="Labutti K."/>
            <person name="Salamov A."/>
            <person name="Andreopoulos B."/>
            <person name="Baker S."/>
            <person name="Barry K."/>
            <person name="Bills G."/>
            <person name="Bluhm B."/>
            <person name="Cannon C."/>
            <person name="Castanera R."/>
            <person name="Culley D."/>
            <person name="Daum C."/>
            <person name="Ezra D."/>
            <person name="Gonzalez J."/>
            <person name="Henrissat B."/>
            <person name="Kuo A."/>
            <person name="Liang C."/>
            <person name="Lipzen A."/>
            <person name="Lutzoni F."/>
            <person name="Magnuson J."/>
            <person name="Mondo S."/>
            <person name="Nolan M."/>
            <person name="Ohm R."/>
            <person name="Pangilinan J."/>
            <person name="Park H.-J."/>
            <person name="Ramirez L."/>
            <person name="Alfaro M."/>
            <person name="Sun H."/>
            <person name="Tritt A."/>
            <person name="Yoshinaga Y."/>
            <person name="Zwiers L.-H."/>
            <person name="Turgeon B."/>
            <person name="Goodwin S."/>
            <person name="Spatafora J."/>
            <person name="Crous P."/>
            <person name="Grigoriev I."/>
        </authorList>
    </citation>
    <scope>NUCLEOTIDE SEQUENCE</scope>
    <source>
        <strain evidence="5">CBS 101060</strain>
    </source>
</reference>
<protein>
    <submittedName>
        <fullName evidence="5">Peptidase C15, pyroglutamyl peptidase I-like protein</fullName>
    </submittedName>
</protein>
<comment type="caution">
    <text evidence="5">The sequence shown here is derived from an EMBL/GenBank/DDBJ whole genome shotgun (WGS) entry which is preliminary data.</text>
</comment>
<keyword evidence="2" id="KW-0645">Protease</keyword>
<comment type="similarity">
    <text evidence="1">Belongs to the peptidase C15 family.</text>
</comment>
<sequence length="264" mass="29608">MPVIGSISNQQLPHVIPEVTAEDEVTVLVTGFGPFLDKYPINASWSIAATLPDTISANAAHPTRINIIVPKDPIRVAFQEVLNRDPGLLSSTQPKIDIVLHIGLAAGIDYYTIERLARREGYDDEGRCDVDGKSFTRKDSRKVWYDCPDYLTTGFDYADVWRRWRSNCPDPKLDLQPSDDAGLYLCEFIYFTSLSYFWRQGVTDRPVMFLHVPDLPGEKDIAEGREVAIALIRALVDSWRQRSKKIEVNGAVTGETLPTVAVLP</sequence>
<dbReference type="GO" id="GO:0006508">
    <property type="term" value="P:proteolysis"/>
    <property type="evidence" value="ECO:0007669"/>
    <property type="project" value="UniProtKB-KW"/>
</dbReference>
<evidence type="ECO:0000256" key="2">
    <source>
        <dbReference type="ARBA" id="ARBA00022670"/>
    </source>
</evidence>
<accession>A0A9P4VK07</accession>
<dbReference type="EMBL" id="MU006106">
    <property type="protein sequence ID" value="KAF2835856.1"/>
    <property type="molecule type" value="Genomic_DNA"/>
</dbReference>
<dbReference type="InterPro" id="IPR016125">
    <property type="entry name" value="Peptidase_C15-like"/>
</dbReference>
<dbReference type="OrthoDB" id="407146at2759"/>
<dbReference type="Proteomes" id="UP000799429">
    <property type="component" value="Unassembled WGS sequence"/>
</dbReference>
<dbReference type="PANTHER" id="PTHR23402">
    <property type="entry name" value="PROTEASE FAMILY C15 PYROGLUTAMYL-PEPTIDASE I-RELATED"/>
    <property type="match status" value="1"/>
</dbReference>
<keyword evidence="3" id="KW-0378">Hydrolase</keyword>
<dbReference type="SUPFAM" id="SSF53182">
    <property type="entry name" value="Pyrrolidone carboxyl peptidase (pyroglutamate aminopeptidase)"/>
    <property type="match status" value="1"/>
</dbReference>
<keyword evidence="4" id="KW-0788">Thiol protease</keyword>